<dbReference type="InterPro" id="IPR002645">
    <property type="entry name" value="STAS_dom"/>
</dbReference>
<dbReference type="EMBL" id="PJNE01000001">
    <property type="protein sequence ID" value="PKW26032.1"/>
    <property type="molecule type" value="Genomic_DNA"/>
</dbReference>
<evidence type="ECO:0000313" key="2">
    <source>
        <dbReference type="EMBL" id="PKW26032.1"/>
    </source>
</evidence>
<dbReference type="RefSeq" id="WP_101394666.1">
    <property type="nucleotide sequence ID" value="NZ_PJNE01000001.1"/>
</dbReference>
<sequence length="129" mass="13689">MAQWGGGLVTMTVHERDDGAVVRLGGRLDRRSAADVRAAVGDLLLEAGRPVLLDLEETVIGDSTALGLLVELRRRAQRHGTEVRVVAADDRTVRLLLRARLGALLAAPLRSPRAAERAALDDPALAGTA</sequence>
<dbReference type="CDD" id="cd07043">
    <property type="entry name" value="STAS_anti-anti-sigma_factors"/>
    <property type="match status" value="1"/>
</dbReference>
<comment type="caution">
    <text evidence="2">The sequence shown here is derived from an EMBL/GenBank/DDBJ whole genome shotgun (WGS) entry which is preliminary data.</text>
</comment>
<gene>
    <name evidence="2" type="ORF">ATL31_0836</name>
</gene>
<dbReference type="PROSITE" id="PS50801">
    <property type="entry name" value="STAS"/>
    <property type="match status" value="1"/>
</dbReference>
<feature type="domain" description="STAS" evidence="1">
    <location>
        <begin position="9"/>
        <end position="101"/>
    </location>
</feature>
<dbReference type="SUPFAM" id="SSF52091">
    <property type="entry name" value="SpoIIaa-like"/>
    <property type="match status" value="1"/>
</dbReference>
<dbReference type="GO" id="GO:0043856">
    <property type="term" value="F:anti-sigma factor antagonist activity"/>
    <property type="evidence" value="ECO:0007669"/>
    <property type="project" value="TreeGrafter"/>
</dbReference>
<keyword evidence="3" id="KW-1185">Reference proteome</keyword>
<dbReference type="Gene3D" id="3.30.750.24">
    <property type="entry name" value="STAS domain"/>
    <property type="match status" value="1"/>
</dbReference>
<dbReference type="Proteomes" id="UP000233781">
    <property type="component" value="Unassembled WGS sequence"/>
</dbReference>
<evidence type="ECO:0000259" key="1">
    <source>
        <dbReference type="PROSITE" id="PS50801"/>
    </source>
</evidence>
<accession>A0A2N3YGQ1</accession>
<organism evidence="2 3">
    <name type="scientific">Phycicoccus duodecadis</name>
    <dbReference type="NCBI Taxonomy" id="173053"/>
    <lineage>
        <taxon>Bacteria</taxon>
        <taxon>Bacillati</taxon>
        <taxon>Actinomycetota</taxon>
        <taxon>Actinomycetes</taxon>
        <taxon>Micrococcales</taxon>
        <taxon>Intrasporangiaceae</taxon>
        <taxon>Phycicoccus</taxon>
    </lineage>
</organism>
<evidence type="ECO:0000313" key="3">
    <source>
        <dbReference type="Proteomes" id="UP000233781"/>
    </source>
</evidence>
<dbReference type="PANTHER" id="PTHR33495:SF2">
    <property type="entry name" value="ANTI-SIGMA FACTOR ANTAGONIST TM_1081-RELATED"/>
    <property type="match status" value="1"/>
</dbReference>
<name>A0A2N3YGQ1_9MICO</name>
<reference evidence="2 3" key="1">
    <citation type="submission" date="2017-12" db="EMBL/GenBank/DDBJ databases">
        <title>Sequencing the genomes of 1000 Actinobacteria strains.</title>
        <authorList>
            <person name="Klenk H.-P."/>
        </authorList>
    </citation>
    <scope>NUCLEOTIDE SEQUENCE [LARGE SCALE GENOMIC DNA]</scope>
    <source>
        <strain evidence="2 3">DSM 12806</strain>
    </source>
</reference>
<proteinExistence type="predicted"/>
<dbReference type="OrthoDB" id="3216074at2"/>
<dbReference type="PANTHER" id="PTHR33495">
    <property type="entry name" value="ANTI-SIGMA FACTOR ANTAGONIST TM_1081-RELATED-RELATED"/>
    <property type="match status" value="1"/>
</dbReference>
<protein>
    <submittedName>
        <fullName evidence="2">Anti-anti-sigma factor</fullName>
    </submittedName>
</protein>
<dbReference type="AlphaFoldDB" id="A0A2N3YGQ1"/>
<dbReference type="InterPro" id="IPR036513">
    <property type="entry name" value="STAS_dom_sf"/>
</dbReference>
<dbReference type="Pfam" id="PF01740">
    <property type="entry name" value="STAS"/>
    <property type="match status" value="1"/>
</dbReference>